<dbReference type="EMBL" id="JBHSDC010000027">
    <property type="protein sequence ID" value="MFC4232722.1"/>
    <property type="molecule type" value="Genomic_DNA"/>
</dbReference>
<feature type="domain" description="DNA methylase N-4/N-6" evidence="5">
    <location>
        <begin position="24"/>
        <end position="245"/>
    </location>
</feature>
<organism evidence="6 7">
    <name type="scientific">Parasediminibacterium paludis</name>
    <dbReference type="NCBI Taxonomy" id="908966"/>
    <lineage>
        <taxon>Bacteria</taxon>
        <taxon>Pseudomonadati</taxon>
        <taxon>Bacteroidota</taxon>
        <taxon>Chitinophagia</taxon>
        <taxon>Chitinophagales</taxon>
        <taxon>Chitinophagaceae</taxon>
        <taxon>Parasediminibacterium</taxon>
    </lineage>
</organism>
<dbReference type="PROSITE" id="PS00092">
    <property type="entry name" value="N6_MTASE"/>
    <property type="match status" value="1"/>
</dbReference>
<evidence type="ECO:0000256" key="3">
    <source>
        <dbReference type="ARBA" id="ARBA00022679"/>
    </source>
</evidence>
<proteinExistence type="inferred from homology"/>
<dbReference type="RefSeq" id="WP_379014692.1">
    <property type="nucleotide sequence ID" value="NZ_JBHSDC010000027.1"/>
</dbReference>
<sequence length="257" mass="30433">MKELNKIYLQDCTTFMQDLEAESVDLIIADPPYNLKKDFGNKSDHWDTVQEWLKWSKEWIDESIRILKPNGNLFIYGIHHYLCYIQCHLYEKNMRYRRQIIWHYENGFSGYKTLNAFYEPLLWFSKTDDFTFHEIREPYKSQERLKNKITKNGKVWTPNPEGRLAGDVWSFPTLAGKRFENEKVDHPTQKPLALCNRLVTHFSNPNDIVYIPFGGSGSECVSSIANNRNFLATEINTNYIDIANERLEEILLHKRVK</sequence>
<evidence type="ECO:0000256" key="4">
    <source>
        <dbReference type="RuleBase" id="RU362026"/>
    </source>
</evidence>
<dbReference type="InterPro" id="IPR029063">
    <property type="entry name" value="SAM-dependent_MTases_sf"/>
</dbReference>
<comment type="caution">
    <text evidence="6">The sequence shown here is derived from an EMBL/GenBank/DDBJ whole genome shotgun (WGS) entry which is preliminary data.</text>
</comment>
<keyword evidence="2" id="KW-0489">Methyltransferase</keyword>
<evidence type="ECO:0000256" key="1">
    <source>
        <dbReference type="ARBA" id="ARBA00006594"/>
    </source>
</evidence>
<evidence type="ECO:0000259" key="5">
    <source>
        <dbReference type="Pfam" id="PF01555"/>
    </source>
</evidence>
<evidence type="ECO:0000313" key="7">
    <source>
        <dbReference type="Proteomes" id="UP001595906"/>
    </source>
</evidence>
<evidence type="ECO:0000313" key="6">
    <source>
        <dbReference type="EMBL" id="MFC4232722.1"/>
    </source>
</evidence>
<evidence type="ECO:0000256" key="2">
    <source>
        <dbReference type="ARBA" id="ARBA00022603"/>
    </source>
</evidence>
<reference evidence="7" key="1">
    <citation type="journal article" date="2019" name="Int. J. Syst. Evol. Microbiol.">
        <title>The Global Catalogue of Microorganisms (GCM) 10K type strain sequencing project: providing services to taxonomists for standard genome sequencing and annotation.</title>
        <authorList>
            <consortium name="The Broad Institute Genomics Platform"/>
            <consortium name="The Broad Institute Genome Sequencing Center for Infectious Disease"/>
            <person name="Wu L."/>
            <person name="Ma J."/>
        </authorList>
    </citation>
    <scope>NUCLEOTIDE SEQUENCE [LARGE SCALE GENOMIC DNA]</scope>
    <source>
        <strain evidence="7">CECT 8010</strain>
    </source>
</reference>
<keyword evidence="3" id="KW-0808">Transferase</keyword>
<dbReference type="InterPro" id="IPR002941">
    <property type="entry name" value="DNA_methylase_N4/N6"/>
</dbReference>
<gene>
    <name evidence="6" type="ORF">ACFOW1_12535</name>
</gene>
<dbReference type="Gene3D" id="3.40.50.150">
    <property type="entry name" value="Vaccinia Virus protein VP39"/>
    <property type="match status" value="1"/>
</dbReference>
<dbReference type="PRINTS" id="PR00508">
    <property type="entry name" value="S21N4MTFRASE"/>
</dbReference>
<protein>
    <recommendedName>
        <fullName evidence="4">Methyltransferase</fullName>
        <ecNumber evidence="4">2.1.1.-</ecNumber>
    </recommendedName>
</protein>
<dbReference type="InterPro" id="IPR002052">
    <property type="entry name" value="DNA_methylase_N6_adenine_CS"/>
</dbReference>
<accession>A0ABV8PXN1</accession>
<name>A0ABV8PXN1_9BACT</name>
<dbReference type="EC" id="2.1.1.-" evidence="4"/>
<dbReference type="Proteomes" id="UP001595906">
    <property type="component" value="Unassembled WGS sequence"/>
</dbReference>
<keyword evidence="7" id="KW-1185">Reference proteome</keyword>
<comment type="similarity">
    <text evidence="1 4">Belongs to the N(4)/N(6)-methyltransferase family.</text>
</comment>
<dbReference type="InterPro" id="IPR001091">
    <property type="entry name" value="RM_Methyltransferase"/>
</dbReference>
<dbReference type="SUPFAM" id="SSF53335">
    <property type="entry name" value="S-adenosyl-L-methionine-dependent methyltransferases"/>
    <property type="match status" value="1"/>
</dbReference>
<dbReference type="Pfam" id="PF01555">
    <property type="entry name" value="N6_N4_Mtase"/>
    <property type="match status" value="1"/>
</dbReference>